<dbReference type="EMBL" id="JAIBOA010000016">
    <property type="protein sequence ID" value="MBW8485525.1"/>
    <property type="molecule type" value="Genomic_DNA"/>
</dbReference>
<gene>
    <name evidence="8" type="ORF">K1Y72_24305</name>
</gene>
<dbReference type="PROSITE" id="PS51198">
    <property type="entry name" value="UVRD_HELICASE_ATP_BIND"/>
    <property type="match status" value="1"/>
</dbReference>
<evidence type="ECO:0000313" key="9">
    <source>
        <dbReference type="Proteomes" id="UP000774570"/>
    </source>
</evidence>
<evidence type="ECO:0000256" key="6">
    <source>
        <dbReference type="SAM" id="MobiDB-lite"/>
    </source>
</evidence>
<reference evidence="8 9" key="1">
    <citation type="submission" date="2021-07" db="EMBL/GenBank/DDBJ databases">
        <title>Actinomadura sp. PM05-2 isolated from lichen.</title>
        <authorList>
            <person name="Somphong A."/>
            <person name="Phongsopitanun W."/>
            <person name="Tanasupawat S."/>
            <person name="Peongsungnone V."/>
        </authorList>
    </citation>
    <scope>NUCLEOTIDE SEQUENCE [LARGE SCALE GENOMIC DNA]</scope>
    <source>
        <strain evidence="8 9">PM05-2</strain>
    </source>
</reference>
<dbReference type="InterPro" id="IPR014016">
    <property type="entry name" value="UvrD-like_ATP-bd"/>
</dbReference>
<dbReference type="PANTHER" id="PTHR11070:SF45">
    <property type="entry name" value="DNA 3'-5' HELICASE"/>
    <property type="match status" value="1"/>
</dbReference>
<dbReference type="SUPFAM" id="SSF52540">
    <property type="entry name" value="P-loop containing nucleoside triphosphate hydrolases"/>
    <property type="match status" value="1"/>
</dbReference>
<accession>A0ABS7FYL2</accession>
<evidence type="ECO:0000313" key="8">
    <source>
        <dbReference type="EMBL" id="MBW8485525.1"/>
    </source>
</evidence>
<dbReference type="Gene3D" id="3.40.50.300">
    <property type="entry name" value="P-loop containing nucleotide triphosphate hydrolases"/>
    <property type="match status" value="2"/>
</dbReference>
<dbReference type="InterPro" id="IPR027785">
    <property type="entry name" value="UvrD-like_helicase_C"/>
</dbReference>
<dbReference type="PANTHER" id="PTHR11070">
    <property type="entry name" value="UVRD / RECB / PCRA DNA HELICASE FAMILY MEMBER"/>
    <property type="match status" value="1"/>
</dbReference>
<dbReference type="InterPro" id="IPR000212">
    <property type="entry name" value="DNA_helicase_UvrD/REP"/>
</dbReference>
<feature type="domain" description="UvrD-like helicase ATP-binding" evidence="7">
    <location>
        <begin position="187"/>
        <end position="556"/>
    </location>
</feature>
<evidence type="ECO:0000256" key="2">
    <source>
        <dbReference type="ARBA" id="ARBA00022801"/>
    </source>
</evidence>
<evidence type="ECO:0000259" key="7">
    <source>
        <dbReference type="PROSITE" id="PS51198"/>
    </source>
</evidence>
<evidence type="ECO:0000256" key="3">
    <source>
        <dbReference type="ARBA" id="ARBA00022806"/>
    </source>
</evidence>
<feature type="region of interest" description="Disordered" evidence="6">
    <location>
        <begin position="689"/>
        <end position="729"/>
    </location>
</feature>
<feature type="binding site" evidence="5">
    <location>
        <begin position="208"/>
        <end position="215"/>
    </location>
    <ligand>
        <name>ATP</name>
        <dbReference type="ChEBI" id="CHEBI:30616"/>
    </ligand>
</feature>
<comment type="caution">
    <text evidence="8">The sequence shown here is derived from an EMBL/GenBank/DDBJ whole genome shotgun (WGS) entry which is preliminary data.</text>
</comment>
<dbReference type="Proteomes" id="UP000774570">
    <property type="component" value="Unassembled WGS sequence"/>
</dbReference>
<keyword evidence="4 5" id="KW-0067">ATP-binding</keyword>
<keyword evidence="3 5" id="KW-0347">Helicase</keyword>
<name>A0ABS7FYL2_9ACTN</name>
<evidence type="ECO:0000256" key="5">
    <source>
        <dbReference type="PROSITE-ProRule" id="PRU00560"/>
    </source>
</evidence>
<dbReference type="RefSeq" id="WP_220168746.1">
    <property type="nucleotide sequence ID" value="NZ_JAIBOA010000016.1"/>
</dbReference>
<protein>
    <submittedName>
        <fullName evidence="8">AAA family ATPase</fullName>
    </submittedName>
</protein>
<sequence>MPDRAAIIAAEQRAVDHAYECYERPLRENRAQRARRDERTDAHAGTAFIPTLPPELRTEDALAGASLVMHRIDALDEGRVRTCYIGRASVFDDEHDLVVANWQTRQATRWLLARPEDPGEVMLRRDLTCKGPKVRGYRDVLVRPLRNGVPAATAPPPTRDTVRELRDLLLDELGRARDGRMRDIVETIQREQLALVADERAGLLVVQGGPGTGKTAVGLHRVSWLLFNKLFKPGEVLVVGPHRGFLEHVRGVLPQLGTHDVRMVALDLLWERPGAGTAADAARTGRRTAVDGAKGTDAPAARAVKADLRMAAVLRNALDAQSGRGVLARRAAHGGFVAAFEGTHLSASLDELKALADAHRDAPTYEARRARFADALVELLVERYGLQHQGRQDRTLPERIARHAHVTRLVGRLWPKLTAERVLRDLLTDPVLLHKAAQGILDGAEQAAILRGRAARLEQEPWTLADLVCLEELRVLISGEGPRRYPHLVVDEAQDLTPMQARSLARRCPTGSMTVLGDLAQATGPHRYAGWDELAALLGPGAERHLAELDVGYRVPQQVMEFAEPLARRLAPGTAFPRSVRPVDGALSLVPVDGAEVDAAALDAARAVRAAADGADRSVALIVPDRRRSALRTGAPAGVHVLTAAQAKGLEFDHVVLAEPAEIAAQEPAGAGGLYVALTRCTQSLTVVHGAPIPVGPDEDGERTERSQEEDMTDTSTDRPGTGGAAGAPAEGFDRFVAALEGSVRDERRCNIHEHLRHRLLSDLFSAGLAPTSTPVVDAVCDGPAGTVLYEVLGEDRRAYLDLREAVLRLMEAAHAEGETADHRFVVLPGEPVEDWAAETLDEAFGVNVLWLEDGHWRGNRVPLALGRAAPGDRR</sequence>
<keyword evidence="9" id="KW-1185">Reference proteome</keyword>
<evidence type="ECO:0000256" key="4">
    <source>
        <dbReference type="ARBA" id="ARBA00022840"/>
    </source>
</evidence>
<evidence type="ECO:0000256" key="1">
    <source>
        <dbReference type="ARBA" id="ARBA00022741"/>
    </source>
</evidence>
<keyword evidence="1 5" id="KW-0547">Nucleotide-binding</keyword>
<dbReference type="InterPro" id="IPR027417">
    <property type="entry name" value="P-loop_NTPase"/>
</dbReference>
<keyword evidence="2 5" id="KW-0378">Hydrolase</keyword>
<dbReference type="Pfam" id="PF13538">
    <property type="entry name" value="UvrD_C_2"/>
    <property type="match status" value="1"/>
</dbReference>
<organism evidence="8 9">
    <name type="scientific">Actinomadura parmotrematis</name>
    <dbReference type="NCBI Taxonomy" id="2864039"/>
    <lineage>
        <taxon>Bacteria</taxon>
        <taxon>Bacillati</taxon>
        <taxon>Actinomycetota</taxon>
        <taxon>Actinomycetes</taxon>
        <taxon>Streptosporangiales</taxon>
        <taxon>Thermomonosporaceae</taxon>
        <taxon>Actinomadura</taxon>
    </lineage>
</organism>
<proteinExistence type="predicted"/>